<evidence type="ECO:0000256" key="10">
    <source>
        <dbReference type="PROSITE-ProRule" id="PRU00169"/>
    </source>
</evidence>
<dbReference type="PRINTS" id="PR00032">
    <property type="entry name" value="HTHARAC"/>
</dbReference>
<keyword evidence="3" id="KW-0963">Cytoplasm</keyword>
<comment type="caution">
    <text evidence="13">The sequence shown here is derived from an EMBL/GenBank/DDBJ whole genome shotgun (WGS) entry which is preliminary data.</text>
</comment>
<evidence type="ECO:0000256" key="7">
    <source>
        <dbReference type="ARBA" id="ARBA00023125"/>
    </source>
</evidence>
<dbReference type="Proteomes" id="UP000823824">
    <property type="component" value="Unassembled WGS sequence"/>
</dbReference>
<dbReference type="PANTHER" id="PTHR42713:SF3">
    <property type="entry name" value="TRANSCRIPTIONAL REGULATORY PROTEIN HPTR"/>
    <property type="match status" value="1"/>
</dbReference>
<evidence type="ECO:0000256" key="2">
    <source>
        <dbReference type="ARBA" id="ARBA00018672"/>
    </source>
</evidence>
<dbReference type="SMART" id="SM00448">
    <property type="entry name" value="REC"/>
    <property type="match status" value="1"/>
</dbReference>
<dbReference type="InterPro" id="IPR018062">
    <property type="entry name" value="HTH_AraC-typ_CS"/>
</dbReference>
<evidence type="ECO:0000256" key="1">
    <source>
        <dbReference type="ARBA" id="ARBA00004496"/>
    </source>
</evidence>
<evidence type="ECO:0000256" key="9">
    <source>
        <dbReference type="ARBA" id="ARBA00024867"/>
    </source>
</evidence>
<keyword evidence="4 10" id="KW-0597">Phosphoprotein</keyword>
<dbReference type="InterPro" id="IPR020449">
    <property type="entry name" value="Tscrpt_reg_AraC-type_HTH"/>
</dbReference>
<dbReference type="EMBL" id="DWZJ01000031">
    <property type="protein sequence ID" value="HJB12877.1"/>
    <property type="molecule type" value="Genomic_DNA"/>
</dbReference>
<feature type="domain" description="HTH araC/xylS-type" evidence="11">
    <location>
        <begin position="427"/>
        <end position="525"/>
    </location>
</feature>
<reference evidence="13" key="1">
    <citation type="journal article" date="2021" name="PeerJ">
        <title>Extensive microbial diversity within the chicken gut microbiome revealed by metagenomics and culture.</title>
        <authorList>
            <person name="Gilroy R."/>
            <person name="Ravi A."/>
            <person name="Getino M."/>
            <person name="Pursley I."/>
            <person name="Horton D.L."/>
            <person name="Alikhan N.F."/>
            <person name="Baker D."/>
            <person name="Gharbi K."/>
            <person name="Hall N."/>
            <person name="Watson M."/>
            <person name="Adriaenssens E.M."/>
            <person name="Foster-Nyarko E."/>
            <person name="Jarju S."/>
            <person name="Secka A."/>
            <person name="Antonio M."/>
            <person name="Oren A."/>
            <person name="Chaudhuri R.R."/>
            <person name="La Ragione R."/>
            <person name="Hildebrand F."/>
            <person name="Pallen M.J."/>
        </authorList>
    </citation>
    <scope>NUCLEOTIDE SEQUENCE</scope>
    <source>
        <strain evidence="13">ChiBcec18-1249</strain>
    </source>
</reference>
<dbReference type="Gene3D" id="1.10.10.60">
    <property type="entry name" value="Homeodomain-like"/>
    <property type="match status" value="2"/>
</dbReference>
<evidence type="ECO:0000259" key="12">
    <source>
        <dbReference type="PROSITE" id="PS50110"/>
    </source>
</evidence>
<keyword evidence="7" id="KW-0238">DNA-binding</keyword>
<dbReference type="GO" id="GO:0005737">
    <property type="term" value="C:cytoplasm"/>
    <property type="evidence" value="ECO:0007669"/>
    <property type="project" value="UniProtKB-SubCell"/>
</dbReference>
<accession>A0A9D2RSB0</accession>
<comment type="subcellular location">
    <subcellularLocation>
        <location evidence="1">Cytoplasm</location>
    </subcellularLocation>
</comment>
<evidence type="ECO:0000256" key="3">
    <source>
        <dbReference type="ARBA" id="ARBA00022490"/>
    </source>
</evidence>
<sequence length="527" mass="60575">MLRVVLADDENKVILLMQKLIDWEALGYEIVGTANDGLRALELVREKQPHLLITDIRMPGCDGIELIQKAKALQPKLHFIVISGYRKFEYAQSALKYGVEDYLLKPLKQEELTGIVLRLKEKLGQEAALEFQLKKSGEHQQELLMDALQEAAERGAPFLSAGQANAEYGFHFGRGTYLTAVIRVDVPDAESYQDGYRILLRHALEIARRESGLLTEEYAVTLGRAGIAVLLYLETYQAVEVTQYFTKLRKEIENQRDLFWNVQATICLGSRKSSLEQAGASMREAFWLCKDRLCRPQTWRDAAAETPDLTRRYQLDAFRKKGFQVAAECLDETRFSQELEESFQALRALPDLNGQMVEDWFHQVLEACLYGMRQSGEVDASLAEALEERFWHCTDAAAVCRLLRQSIQMELRQLKDEKSLREMRPITEAKHYIQQHYQEALRLEDVSSTVGFNATYFSTLFKKETGQNFMDYLTELRISKAKELLCGEELSVQDVAEQVGYRDLKYFSRLFKKLTGVSPSDYKKLYK</sequence>
<reference evidence="13" key="2">
    <citation type="submission" date="2021-04" db="EMBL/GenBank/DDBJ databases">
        <authorList>
            <person name="Gilroy R."/>
        </authorList>
    </citation>
    <scope>NUCLEOTIDE SEQUENCE</scope>
    <source>
        <strain evidence="13">ChiBcec18-1249</strain>
    </source>
</reference>
<dbReference type="InterPro" id="IPR001789">
    <property type="entry name" value="Sig_transdc_resp-reg_receiver"/>
</dbReference>
<dbReference type="PROSITE" id="PS00041">
    <property type="entry name" value="HTH_ARAC_FAMILY_1"/>
    <property type="match status" value="1"/>
</dbReference>
<dbReference type="InterPro" id="IPR018060">
    <property type="entry name" value="HTH_AraC"/>
</dbReference>
<evidence type="ECO:0000259" key="11">
    <source>
        <dbReference type="PROSITE" id="PS01124"/>
    </source>
</evidence>
<evidence type="ECO:0000256" key="4">
    <source>
        <dbReference type="ARBA" id="ARBA00022553"/>
    </source>
</evidence>
<dbReference type="Gene3D" id="3.40.50.2300">
    <property type="match status" value="1"/>
</dbReference>
<organism evidence="13 14">
    <name type="scientific">Candidatus Oscillibacter excrementigallinarum</name>
    <dbReference type="NCBI Taxonomy" id="2838716"/>
    <lineage>
        <taxon>Bacteria</taxon>
        <taxon>Bacillati</taxon>
        <taxon>Bacillota</taxon>
        <taxon>Clostridia</taxon>
        <taxon>Eubacteriales</taxon>
        <taxon>Oscillospiraceae</taxon>
        <taxon>Oscillibacter</taxon>
    </lineage>
</organism>
<keyword evidence="6" id="KW-0805">Transcription regulation</keyword>
<dbReference type="GO" id="GO:0043565">
    <property type="term" value="F:sequence-specific DNA binding"/>
    <property type="evidence" value="ECO:0007669"/>
    <property type="project" value="InterPro"/>
</dbReference>
<gene>
    <name evidence="13" type="ORF">H9787_04125</name>
</gene>
<dbReference type="SUPFAM" id="SSF52172">
    <property type="entry name" value="CheY-like"/>
    <property type="match status" value="1"/>
</dbReference>
<feature type="domain" description="Response regulatory" evidence="12">
    <location>
        <begin position="3"/>
        <end position="120"/>
    </location>
</feature>
<dbReference type="InterPro" id="IPR051552">
    <property type="entry name" value="HptR"/>
</dbReference>
<dbReference type="GO" id="GO:0003700">
    <property type="term" value="F:DNA-binding transcription factor activity"/>
    <property type="evidence" value="ECO:0007669"/>
    <property type="project" value="InterPro"/>
</dbReference>
<dbReference type="AlphaFoldDB" id="A0A9D2RSB0"/>
<evidence type="ECO:0000256" key="8">
    <source>
        <dbReference type="ARBA" id="ARBA00023163"/>
    </source>
</evidence>
<dbReference type="PANTHER" id="PTHR42713">
    <property type="entry name" value="HISTIDINE KINASE-RELATED"/>
    <property type="match status" value="1"/>
</dbReference>
<dbReference type="SMART" id="SM00342">
    <property type="entry name" value="HTH_ARAC"/>
    <property type="match status" value="1"/>
</dbReference>
<dbReference type="Pfam" id="PF12833">
    <property type="entry name" value="HTH_18"/>
    <property type="match status" value="1"/>
</dbReference>
<evidence type="ECO:0000256" key="5">
    <source>
        <dbReference type="ARBA" id="ARBA00023012"/>
    </source>
</evidence>
<keyword evidence="5" id="KW-0902">Two-component regulatory system</keyword>
<dbReference type="Pfam" id="PF00072">
    <property type="entry name" value="Response_reg"/>
    <property type="match status" value="1"/>
</dbReference>
<evidence type="ECO:0000313" key="14">
    <source>
        <dbReference type="Proteomes" id="UP000823824"/>
    </source>
</evidence>
<evidence type="ECO:0000256" key="6">
    <source>
        <dbReference type="ARBA" id="ARBA00023015"/>
    </source>
</evidence>
<dbReference type="InterPro" id="IPR009057">
    <property type="entry name" value="Homeodomain-like_sf"/>
</dbReference>
<dbReference type="InterPro" id="IPR011006">
    <property type="entry name" value="CheY-like_superfamily"/>
</dbReference>
<protein>
    <recommendedName>
        <fullName evidence="2">Stage 0 sporulation protein A homolog</fullName>
    </recommendedName>
</protein>
<dbReference type="GO" id="GO:0000160">
    <property type="term" value="P:phosphorelay signal transduction system"/>
    <property type="evidence" value="ECO:0007669"/>
    <property type="project" value="UniProtKB-KW"/>
</dbReference>
<proteinExistence type="predicted"/>
<dbReference type="CDD" id="cd17536">
    <property type="entry name" value="REC_YesN-like"/>
    <property type="match status" value="1"/>
</dbReference>
<comment type="function">
    <text evidence="9">May play the central regulatory role in sporulation. It may be an element of the effector pathway responsible for the activation of sporulation genes in response to nutritional stress. Spo0A may act in concert with spo0H (a sigma factor) to control the expression of some genes that are critical to the sporulation process.</text>
</comment>
<feature type="modified residue" description="4-aspartylphosphate" evidence="10">
    <location>
        <position position="55"/>
    </location>
</feature>
<dbReference type="PROSITE" id="PS01124">
    <property type="entry name" value="HTH_ARAC_FAMILY_2"/>
    <property type="match status" value="1"/>
</dbReference>
<name>A0A9D2RSB0_9FIRM</name>
<dbReference type="PROSITE" id="PS50110">
    <property type="entry name" value="RESPONSE_REGULATORY"/>
    <property type="match status" value="1"/>
</dbReference>
<evidence type="ECO:0000313" key="13">
    <source>
        <dbReference type="EMBL" id="HJB12877.1"/>
    </source>
</evidence>
<dbReference type="SUPFAM" id="SSF46689">
    <property type="entry name" value="Homeodomain-like"/>
    <property type="match status" value="2"/>
</dbReference>
<keyword evidence="8" id="KW-0804">Transcription</keyword>